<gene>
    <name evidence="1" type="ORF">DXB93_17705</name>
</gene>
<comment type="caution">
    <text evidence="1">The sequence shown here is derived from an EMBL/GenBank/DDBJ whole genome shotgun (WGS) entry which is preliminary data.</text>
</comment>
<proteinExistence type="predicted"/>
<sequence>MRKCLRCHEEMVENLDVKVDMQGYGIRITTKGVFGTTVEKPKVAVCPKCGEVSLYIENFKSIK</sequence>
<dbReference type="RefSeq" id="WP_003423063.1">
    <property type="nucleotide sequence ID" value="NZ_JBCIUC010000001.1"/>
</dbReference>
<dbReference type="AlphaFoldDB" id="A0A3E3E949"/>
<dbReference type="EMBL" id="QUSL01000052">
    <property type="protein sequence ID" value="RGD77800.1"/>
    <property type="molecule type" value="Genomic_DNA"/>
</dbReference>
<evidence type="ECO:0000313" key="2">
    <source>
        <dbReference type="Proteomes" id="UP000261032"/>
    </source>
</evidence>
<dbReference type="Proteomes" id="UP000261032">
    <property type="component" value="Unassembled WGS sequence"/>
</dbReference>
<evidence type="ECO:0000313" key="1">
    <source>
        <dbReference type="EMBL" id="RGD77800.1"/>
    </source>
</evidence>
<organism evidence="1 2">
    <name type="scientific">Thomasclavelia ramosa</name>
    <dbReference type="NCBI Taxonomy" id="1547"/>
    <lineage>
        <taxon>Bacteria</taxon>
        <taxon>Bacillati</taxon>
        <taxon>Bacillota</taxon>
        <taxon>Erysipelotrichia</taxon>
        <taxon>Erysipelotrichales</taxon>
        <taxon>Coprobacillaceae</taxon>
        <taxon>Thomasclavelia</taxon>
    </lineage>
</organism>
<protein>
    <submittedName>
        <fullName evidence="1">Nucleic acid-binding protein</fullName>
    </submittedName>
</protein>
<accession>A0A3E3E949</accession>
<name>A0A3E3E949_9FIRM</name>
<reference evidence="1 2" key="1">
    <citation type="submission" date="2018-08" db="EMBL/GenBank/DDBJ databases">
        <title>A genome reference for cultivated species of the human gut microbiota.</title>
        <authorList>
            <person name="Zou Y."/>
            <person name="Xue W."/>
            <person name="Luo G."/>
        </authorList>
    </citation>
    <scope>NUCLEOTIDE SEQUENCE [LARGE SCALE GENOMIC DNA]</scope>
    <source>
        <strain evidence="1 2">OM06-4</strain>
    </source>
</reference>